<keyword evidence="8 11" id="KW-0472">Membrane</keyword>
<keyword evidence="5" id="KW-0762">Sugar transport</keyword>
<dbReference type="EMBL" id="JBHUEH010000014">
    <property type="protein sequence ID" value="MFD1885812.1"/>
    <property type="molecule type" value="Genomic_DNA"/>
</dbReference>
<keyword evidence="13" id="KW-1185">Reference proteome</keyword>
<evidence type="ECO:0000256" key="2">
    <source>
        <dbReference type="ARBA" id="ARBA00022448"/>
    </source>
</evidence>
<sequence length="402" mass="42709">MSTLSKPVKDKDKQGGLSRLFKGNIRQYGMIIALIFIMLLFQVLTGGLLLKPINITNLILQNSYILVLAIGMVLVIITGHIDLSVGSIAAFVGAISAIFMVNWQMNPVLAVILSIVIGGLIGAWQGFWVAYVRIPAFIVTLAGMLLFRGLTMIVLEGQSISPFPNGFQKISSGFVPDFTNAATNIVAIIAGIALSVLYVWTELRGRAAQRKYNFDTGSQGLFIGKLVLVIAIINLFTFVLASYAGIPTILVLLFLLIIIYSFVMNRTVMGRHVYAIGGNEKAAGLSGVKTKKVTFWVFVNMGVLAAVSGLIFAARLNAATPRAGTNFELDAIAACFIGGASAAGGIGTVFGAIIGGLVMGVLNNGMSLIGLGIDWQQGIKGLVLLLAVAFDIYNKNKGTSLK</sequence>
<feature type="transmembrane region" description="Helical" evidence="11">
    <location>
        <begin position="109"/>
        <end position="129"/>
    </location>
</feature>
<evidence type="ECO:0000256" key="5">
    <source>
        <dbReference type="ARBA" id="ARBA00022597"/>
    </source>
</evidence>
<dbReference type="RefSeq" id="WP_347324759.1">
    <property type="nucleotide sequence ID" value="NZ_JBCGUH010000004.1"/>
</dbReference>
<feature type="transmembrane region" description="Helical" evidence="11">
    <location>
        <begin position="83"/>
        <end position="103"/>
    </location>
</feature>
<name>A0ABW4RI37_9BACL</name>
<dbReference type="Pfam" id="PF02653">
    <property type="entry name" value="BPD_transp_2"/>
    <property type="match status" value="1"/>
</dbReference>
<keyword evidence="2" id="KW-0813">Transport</keyword>
<comment type="caution">
    <text evidence="12">The sequence shown here is derived from an EMBL/GenBank/DDBJ whole genome shotgun (WGS) entry which is preliminary data.</text>
</comment>
<evidence type="ECO:0000256" key="6">
    <source>
        <dbReference type="ARBA" id="ARBA00022692"/>
    </source>
</evidence>
<reference evidence="13" key="1">
    <citation type="journal article" date="2019" name="Int. J. Syst. Evol. Microbiol.">
        <title>The Global Catalogue of Microorganisms (GCM) 10K type strain sequencing project: providing services to taxonomists for standard genome sequencing and annotation.</title>
        <authorList>
            <consortium name="The Broad Institute Genomics Platform"/>
            <consortium name="The Broad Institute Genome Sequencing Center for Infectious Disease"/>
            <person name="Wu L."/>
            <person name="Ma J."/>
        </authorList>
    </citation>
    <scope>NUCLEOTIDE SEQUENCE [LARGE SCALE GENOMIC DNA]</scope>
    <source>
        <strain evidence="13">CCUG 54950</strain>
    </source>
</reference>
<protein>
    <recommendedName>
        <fullName evidence="10">Xylose transport system permease protein XylH</fullName>
    </recommendedName>
</protein>
<comment type="function">
    <text evidence="9">Part of the binding-protein-dependent transport system for D-xylose. Probably responsible for the translocation of the substrate across the membrane.</text>
</comment>
<keyword evidence="7 11" id="KW-1133">Transmembrane helix</keyword>
<comment type="subcellular location">
    <subcellularLocation>
        <location evidence="1">Cell membrane</location>
        <topology evidence="1">Multi-pass membrane protein</topology>
    </subcellularLocation>
</comment>
<feature type="transmembrane region" description="Helical" evidence="11">
    <location>
        <begin position="295"/>
        <end position="316"/>
    </location>
</feature>
<dbReference type="CDD" id="cd06579">
    <property type="entry name" value="TM_PBP1_transp_AraH_like"/>
    <property type="match status" value="1"/>
</dbReference>
<feature type="transmembrane region" description="Helical" evidence="11">
    <location>
        <begin position="181"/>
        <end position="200"/>
    </location>
</feature>
<feature type="transmembrane region" description="Helical" evidence="11">
    <location>
        <begin position="136"/>
        <end position="155"/>
    </location>
</feature>
<evidence type="ECO:0000256" key="3">
    <source>
        <dbReference type="ARBA" id="ARBA00022475"/>
    </source>
</evidence>
<dbReference type="InterPro" id="IPR001851">
    <property type="entry name" value="ABC_transp_permease"/>
</dbReference>
<organism evidence="12 13">
    <name type="scientific">Paenibacillus wenxiniae</name>
    <dbReference type="NCBI Taxonomy" id="1636843"/>
    <lineage>
        <taxon>Bacteria</taxon>
        <taxon>Bacillati</taxon>
        <taxon>Bacillota</taxon>
        <taxon>Bacilli</taxon>
        <taxon>Bacillales</taxon>
        <taxon>Paenibacillaceae</taxon>
        <taxon>Paenibacillus</taxon>
    </lineage>
</organism>
<dbReference type="NCBIfam" id="NF040906">
    <property type="entry name" value="GguB"/>
    <property type="match status" value="1"/>
</dbReference>
<keyword evidence="4" id="KW-0997">Cell inner membrane</keyword>
<evidence type="ECO:0000256" key="8">
    <source>
        <dbReference type="ARBA" id="ARBA00023136"/>
    </source>
</evidence>
<feature type="transmembrane region" description="Helical" evidence="11">
    <location>
        <begin position="331"/>
        <end position="362"/>
    </location>
</feature>
<proteinExistence type="predicted"/>
<dbReference type="PANTHER" id="PTHR32196">
    <property type="entry name" value="ABC TRANSPORTER PERMEASE PROTEIN YPHD-RELATED-RELATED"/>
    <property type="match status" value="1"/>
</dbReference>
<feature type="transmembrane region" description="Helical" evidence="11">
    <location>
        <begin position="221"/>
        <end position="240"/>
    </location>
</feature>
<feature type="transmembrane region" description="Helical" evidence="11">
    <location>
        <begin position="55"/>
        <end position="76"/>
    </location>
</feature>
<dbReference type="Proteomes" id="UP001597233">
    <property type="component" value="Unassembled WGS sequence"/>
</dbReference>
<evidence type="ECO:0000256" key="11">
    <source>
        <dbReference type="SAM" id="Phobius"/>
    </source>
</evidence>
<feature type="transmembrane region" description="Helical" evidence="11">
    <location>
        <begin position="246"/>
        <end position="263"/>
    </location>
</feature>
<evidence type="ECO:0000256" key="10">
    <source>
        <dbReference type="ARBA" id="ARBA00035686"/>
    </source>
</evidence>
<evidence type="ECO:0000256" key="9">
    <source>
        <dbReference type="ARBA" id="ARBA00035611"/>
    </source>
</evidence>
<evidence type="ECO:0000313" key="12">
    <source>
        <dbReference type="EMBL" id="MFD1885812.1"/>
    </source>
</evidence>
<feature type="transmembrane region" description="Helical" evidence="11">
    <location>
        <begin position="28"/>
        <end position="49"/>
    </location>
</feature>
<gene>
    <name evidence="12" type="primary">mmsB</name>
    <name evidence="12" type="ORF">ACFSC9_09765</name>
</gene>
<evidence type="ECO:0000256" key="4">
    <source>
        <dbReference type="ARBA" id="ARBA00022519"/>
    </source>
</evidence>
<evidence type="ECO:0000256" key="7">
    <source>
        <dbReference type="ARBA" id="ARBA00022989"/>
    </source>
</evidence>
<keyword evidence="6 11" id="KW-0812">Transmembrane</keyword>
<accession>A0ABW4RI37</accession>
<evidence type="ECO:0000256" key="1">
    <source>
        <dbReference type="ARBA" id="ARBA00004651"/>
    </source>
</evidence>
<keyword evidence="3" id="KW-1003">Cell membrane</keyword>
<dbReference type="PANTHER" id="PTHR32196:SF32">
    <property type="entry name" value="XYLOSE TRANSPORT SYSTEM PERMEASE PROTEIN XYLH"/>
    <property type="match status" value="1"/>
</dbReference>
<evidence type="ECO:0000313" key="13">
    <source>
        <dbReference type="Proteomes" id="UP001597233"/>
    </source>
</evidence>